<dbReference type="InterPro" id="IPR036095">
    <property type="entry name" value="PTS_EIIB-like_sf"/>
</dbReference>
<evidence type="ECO:0000259" key="8">
    <source>
        <dbReference type="PROSITE" id="PS51372"/>
    </source>
</evidence>
<dbReference type="InterPro" id="IPR007737">
    <property type="entry name" value="Mga_HTH"/>
</dbReference>
<keyword evidence="5" id="KW-0804">Transcription</keyword>
<evidence type="ECO:0000256" key="1">
    <source>
        <dbReference type="ARBA" id="ARBA00022679"/>
    </source>
</evidence>
<feature type="domain" description="PRD" evidence="8">
    <location>
        <begin position="305"/>
        <end position="412"/>
    </location>
</feature>
<dbReference type="Gene3D" id="3.40.50.2300">
    <property type="match status" value="1"/>
</dbReference>
<feature type="domain" description="PTS EIIB type-2" evidence="7">
    <location>
        <begin position="415"/>
        <end position="507"/>
    </location>
</feature>
<keyword evidence="10" id="KW-1185">Reference proteome</keyword>
<dbReference type="SUPFAM" id="SSF63520">
    <property type="entry name" value="PTS-regulatory domain, PRD"/>
    <property type="match status" value="2"/>
</dbReference>
<dbReference type="PANTHER" id="PTHR30185">
    <property type="entry name" value="CRYPTIC BETA-GLUCOSIDE BGL OPERON ANTITERMINATOR"/>
    <property type="match status" value="1"/>
</dbReference>
<dbReference type="InterPro" id="IPR013011">
    <property type="entry name" value="PTS_EIIB_2"/>
</dbReference>
<dbReference type="InterPro" id="IPR016152">
    <property type="entry name" value="PTrfase/Anion_transptr"/>
</dbReference>
<evidence type="ECO:0000259" key="7">
    <source>
        <dbReference type="PROSITE" id="PS51099"/>
    </source>
</evidence>
<dbReference type="CDD" id="cd05568">
    <property type="entry name" value="PTS_IIB_bgl_like"/>
    <property type="match status" value="1"/>
</dbReference>
<evidence type="ECO:0000259" key="6">
    <source>
        <dbReference type="PROSITE" id="PS51094"/>
    </source>
</evidence>
<keyword evidence="3" id="KW-0805">Transcription regulation</keyword>
<dbReference type="RefSeq" id="WP_313792612.1">
    <property type="nucleotide sequence ID" value="NZ_CP102453.1"/>
</dbReference>
<reference evidence="9 10" key="1">
    <citation type="submission" date="2022-08" db="EMBL/GenBank/DDBJ databases">
        <title>Aerococcaceae sp. nov isolated from spoiled eye mask.</title>
        <authorList>
            <person name="Zhou G."/>
            <person name="Xie X.-B."/>
            <person name="Shi Q.-S."/>
            <person name="Wang Y.-S."/>
            <person name="Wen X."/>
            <person name="Peng H."/>
            <person name="Yang X.-J."/>
            <person name="Tao H.-B."/>
            <person name="Huang X.-M."/>
        </authorList>
    </citation>
    <scope>NUCLEOTIDE SEQUENCE [LARGE SCALE GENOMIC DNA]</scope>
    <source>
        <strain evidence="10">DM20194951</strain>
    </source>
</reference>
<dbReference type="SUPFAM" id="SSF52794">
    <property type="entry name" value="PTS system IIB component-like"/>
    <property type="match status" value="1"/>
</dbReference>
<dbReference type="InterPro" id="IPR036388">
    <property type="entry name" value="WH-like_DNA-bd_sf"/>
</dbReference>
<dbReference type="EMBL" id="CP102453">
    <property type="protein sequence ID" value="UUX33110.1"/>
    <property type="molecule type" value="Genomic_DNA"/>
</dbReference>
<dbReference type="InterPro" id="IPR016032">
    <property type="entry name" value="Sig_transdc_resp-reg_C-effctor"/>
</dbReference>
<keyword evidence="4" id="KW-0010">Activator</keyword>
<dbReference type="SUPFAM" id="SSF46894">
    <property type="entry name" value="C-terminal effector domain of the bipartite response regulators"/>
    <property type="match status" value="1"/>
</dbReference>
<dbReference type="SUPFAM" id="SSF55804">
    <property type="entry name" value="Phoshotransferase/anion transport protein"/>
    <property type="match status" value="1"/>
</dbReference>
<accession>A0ABY5P3N5</accession>
<keyword evidence="1" id="KW-0808">Transferase</keyword>
<evidence type="ECO:0000313" key="9">
    <source>
        <dbReference type="EMBL" id="UUX33110.1"/>
    </source>
</evidence>
<evidence type="ECO:0000256" key="3">
    <source>
        <dbReference type="ARBA" id="ARBA00023015"/>
    </source>
</evidence>
<dbReference type="Gene3D" id="1.10.1790.10">
    <property type="entry name" value="PRD domain"/>
    <property type="match status" value="2"/>
</dbReference>
<dbReference type="Proteomes" id="UP001315967">
    <property type="component" value="Chromosome"/>
</dbReference>
<organism evidence="9 10">
    <name type="scientific">Fundicoccus culcitae</name>
    <dbReference type="NCBI Taxonomy" id="2969821"/>
    <lineage>
        <taxon>Bacteria</taxon>
        <taxon>Bacillati</taxon>
        <taxon>Bacillota</taxon>
        <taxon>Bacilli</taxon>
        <taxon>Lactobacillales</taxon>
        <taxon>Aerococcaceae</taxon>
        <taxon>Fundicoccus</taxon>
    </lineage>
</organism>
<evidence type="ECO:0000256" key="2">
    <source>
        <dbReference type="ARBA" id="ARBA00022737"/>
    </source>
</evidence>
<dbReference type="InterPro" id="IPR013196">
    <property type="entry name" value="HTH_11"/>
</dbReference>
<keyword evidence="2" id="KW-0677">Repeat</keyword>
<evidence type="ECO:0000256" key="4">
    <source>
        <dbReference type="ARBA" id="ARBA00023159"/>
    </source>
</evidence>
<proteinExistence type="predicted"/>
<feature type="domain" description="PTS EIIA type-2" evidence="6">
    <location>
        <begin position="525"/>
        <end position="668"/>
    </location>
</feature>
<dbReference type="InterPro" id="IPR003501">
    <property type="entry name" value="PTS_EIIB_2/3"/>
</dbReference>
<dbReference type="Pfam" id="PF08279">
    <property type="entry name" value="HTH_11"/>
    <property type="match status" value="1"/>
</dbReference>
<name>A0ABY5P3N5_9LACT</name>
<dbReference type="Pfam" id="PF05043">
    <property type="entry name" value="Mga"/>
    <property type="match status" value="1"/>
</dbReference>
<dbReference type="PROSITE" id="PS51094">
    <property type="entry name" value="PTS_EIIA_TYPE_2"/>
    <property type="match status" value="1"/>
</dbReference>
<dbReference type="Pfam" id="PF00874">
    <property type="entry name" value="PRD"/>
    <property type="match status" value="2"/>
</dbReference>
<dbReference type="PROSITE" id="PS51372">
    <property type="entry name" value="PRD_2"/>
    <property type="match status" value="2"/>
</dbReference>
<dbReference type="PROSITE" id="PS51099">
    <property type="entry name" value="PTS_EIIB_TYPE_2"/>
    <property type="match status" value="1"/>
</dbReference>
<evidence type="ECO:0000313" key="10">
    <source>
        <dbReference type="Proteomes" id="UP001315967"/>
    </source>
</evidence>
<evidence type="ECO:0000256" key="5">
    <source>
        <dbReference type="ARBA" id="ARBA00023163"/>
    </source>
</evidence>
<feature type="domain" description="PRD" evidence="8">
    <location>
        <begin position="193"/>
        <end position="299"/>
    </location>
</feature>
<dbReference type="Pfam" id="PF02302">
    <property type="entry name" value="PTS_IIB"/>
    <property type="match status" value="1"/>
</dbReference>
<dbReference type="Pfam" id="PF00359">
    <property type="entry name" value="PTS_EIIA_2"/>
    <property type="match status" value="1"/>
</dbReference>
<gene>
    <name evidence="9" type="ORF">NRE15_09355</name>
</gene>
<dbReference type="InterPro" id="IPR002178">
    <property type="entry name" value="PTS_EIIA_type-2_dom"/>
</dbReference>
<sequence length="668" mass="77738">MRDLPLDSKETQLIKILYDHMNEHVSSQVLGDYINVSDRTARKYIKNISQFLGEYGAKIDIKKGQGYKLVIDDPSRFNSIFNDISNNQKNNLDVLTITEPKDRERYLLNKIFLEGQILTVDEYAKELFVSNSTIMHTLQSIRKQLQAYELTLINDVNEGISIQGVELEKRRFILNYFFKSHPLDTFMNFTYDYLKESDISLESLFIIVLEECRNGKIQLSDYAMQNLVLHLALAIVRIKEGKTIEAFQSNQELDFSYEIDVAKQIISRAEDLEKIEFPEDEAKYIALHLNSKSNKDYEQDDLHSANFNVLQSQIFQALSTMKDSSNLEFSLDSMLVMGLEAHFEPLITRLKMGVQMKNPLFDEVYSRYTKEFEIIKYYFSQMPLLEGHEVDNHEWAYIVLHVLAAIERHKQKQQLNVIVICSTGMGSAQMLRSRLETEFGSSIRIIDVISYYQLDEQKLEDIDLIISTIDITTSFFTIPVIQVSVFLNEQDIRQIKHYIKDHNKAFNSTSQKRITESHSSRLFNEYFSEDRYFIVNQPISREDLLHQMVETLTDFQEESLVEDFIKQVELRERFGSLVFSENLAFPHPSVPLGVHSEIAVAVIKDGVEWDEEHKEIKFVVLMSPSKVSNKGLPKVTDFFVRFIGDEEAQRSLLEDPSFENFKALFIEQ</sequence>
<dbReference type="InterPro" id="IPR011608">
    <property type="entry name" value="PRD"/>
</dbReference>
<dbReference type="Gene3D" id="3.40.930.10">
    <property type="entry name" value="Mannitol-specific EII, Chain A"/>
    <property type="match status" value="1"/>
</dbReference>
<protein>
    <submittedName>
        <fullName evidence="9">BglG family transcription antiterminator</fullName>
    </submittedName>
</protein>
<dbReference type="PANTHER" id="PTHR30185:SF18">
    <property type="entry name" value="TRANSCRIPTIONAL REGULATOR MTLR"/>
    <property type="match status" value="1"/>
</dbReference>
<dbReference type="InterPro" id="IPR050661">
    <property type="entry name" value="BglG_antiterminators"/>
</dbReference>
<dbReference type="InterPro" id="IPR036634">
    <property type="entry name" value="PRD_sf"/>
</dbReference>
<dbReference type="Gene3D" id="1.10.10.10">
    <property type="entry name" value="Winged helix-like DNA-binding domain superfamily/Winged helix DNA-binding domain"/>
    <property type="match status" value="1"/>
</dbReference>